<dbReference type="EMBL" id="CAWUHB010000022">
    <property type="protein sequence ID" value="CAK7221339.1"/>
    <property type="molecule type" value="Genomic_DNA"/>
</dbReference>
<dbReference type="PANTHER" id="PTHR10622">
    <property type="entry name" value="HET DOMAIN-CONTAINING PROTEIN"/>
    <property type="match status" value="1"/>
</dbReference>
<feature type="region of interest" description="Disordered" evidence="1">
    <location>
        <begin position="331"/>
        <end position="357"/>
    </location>
</feature>
<dbReference type="Pfam" id="PF06985">
    <property type="entry name" value="HET"/>
    <property type="match status" value="1"/>
</dbReference>
<evidence type="ECO:0000259" key="2">
    <source>
        <dbReference type="Pfam" id="PF06985"/>
    </source>
</evidence>
<sequence>MKLIDVETLELVEFPTRPPAPYAILSHTWCTNNADEVQYDDIRTQGINGCPDKPGKFKVEGCCRQAKADGHNYVWIDSCCINKDSAVELGMAINSMYRWYREAAVCYVYMADVPADEGVLDEGGAFSQSRWFKRGWTLQEMLAPPDLHFFNQDWHAIAKKEDIVNDLETITSIPRQYLFDFDPATTTASAAQRMSWAAHRITTREEDCAYCLLGLFDVNLVMIYGEGGRKAFIRLQQAIMEKTGDNSVLAWGSRGQMTSAATNMVPVTMPQAVSVPGGDNSKKSEGIWASEPRDFAHCGNIVTRPVSFAGGCTFASGRMRVDMDLCVAKTDTVPSPSPSAEGVSTGSPRPASSPPFQLRGNTVVYGLLNCGTGRSPDQLTVAIPLALVSSSGGSRDSFVVEYIRPKGFSPILVARDAAVDPGNSHPGIHIRMERDAQGDSQGGRQKLWVGFHYPRQHLALAETYPKAAWRGSTMLMTPTDEIADFGQHNANCCLMLVSQNTQLADLADFVRDMPPLIYKEHVVEVGGR</sequence>
<feature type="domain" description="DUF8212" evidence="3">
    <location>
        <begin position="230"/>
        <end position="303"/>
    </location>
</feature>
<evidence type="ECO:0000313" key="4">
    <source>
        <dbReference type="EMBL" id="CAK7221339.1"/>
    </source>
</evidence>
<dbReference type="InterPro" id="IPR058525">
    <property type="entry name" value="DUF8212"/>
</dbReference>
<reference evidence="4 5" key="1">
    <citation type="submission" date="2024-01" db="EMBL/GenBank/DDBJ databases">
        <authorList>
            <person name="Allen C."/>
            <person name="Tagirdzhanova G."/>
        </authorList>
    </citation>
    <scope>NUCLEOTIDE SEQUENCE [LARGE SCALE GENOMIC DNA]</scope>
</reference>
<protein>
    <recommendedName>
        <fullName evidence="6">Heterokaryon incompatibility domain-containing protein</fullName>
    </recommendedName>
</protein>
<evidence type="ECO:0000259" key="3">
    <source>
        <dbReference type="Pfam" id="PF26640"/>
    </source>
</evidence>
<proteinExistence type="predicted"/>
<comment type="caution">
    <text evidence="4">The sequence shown here is derived from an EMBL/GenBank/DDBJ whole genome shotgun (WGS) entry which is preliminary data.</text>
</comment>
<accession>A0ABP0BQ74</accession>
<dbReference type="Proteomes" id="UP001642405">
    <property type="component" value="Unassembled WGS sequence"/>
</dbReference>
<evidence type="ECO:0008006" key="6">
    <source>
        <dbReference type="Google" id="ProtNLM"/>
    </source>
</evidence>
<gene>
    <name evidence="4" type="ORF">SCUCBS95973_004461</name>
</gene>
<evidence type="ECO:0000313" key="5">
    <source>
        <dbReference type="Proteomes" id="UP001642405"/>
    </source>
</evidence>
<dbReference type="Pfam" id="PF26640">
    <property type="entry name" value="DUF8212"/>
    <property type="match status" value="1"/>
</dbReference>
<feature type="domain" description="Heterokaryon incompatibility" evidence="2">
    <location>
        <begin position="22"/>
        <end position="118"/>
    </location>
</feature>
<dbReference type="PANTHER" id="PTHR10622:SF10">
    <property type="entry name" value="HET DOMAIN-CONTAINING PROTEIN"/>
    <property type="match status" value="1"/>
</dbReference>
<organism evidence="4 5">
    <name type="scientific">Sporothrix curviconia</name>
    <dbReference type="NCBI Taxonomy" id="1260050"/>
    <lineage>
        <taxon>Eukaryota</taxon>
        <taxon>Fungi</taxon>
        <taxon>Dikarya</taxon>
        <taxon>Ascomycota</taxon>
        <taxon>Pezizomycotina</taxon>
        <taxon>Sordariomycetes</taxon>
        <taxon>Sordariomycetidae</taxon>
        <taxon>Ophiostomatales</taxon>
        <taxon>Ophiostomataceae</taxon>
        <taxon>Sporothrix</taxon>
    </lineage>
</organism>
<dbReference type="InterPro" id="IPR010730">
    <property type="entry name" value="HET"/>
</dbReference>
<keyword evidence="5" id="KW-1185">Reference proteome</keyword>
<evidence type="ECO:0000256" key="1">
    <source>
        <dbReference type="SAM" id="MobiDB-lite"/>
    </source>
</evidence>
<name>A0ABP0BQ74_9PEZI</name>